<dbReference type="EMBL" id="JARJLG010000060">
    <property type="protein sequence ID" value="KAJ7756858.1"/>
    <property type="molecule type" value="Genomic_DNA"/>
</dbReference>
<keyword evidence="1" id="KW-0547">Nucleotide-binding</keyword>
<feature type="domain" description="DNA mismatch repair proteins mutS family" evidence="4">
    <location>
        <begin position="20"/>
        <end position="94"/>
    </location>
</feature>
<proteinExistence type="predicted"/>
<dbReference type="InterPro" id="IPR027417">
    <property type="entry name" value="P-loop_NTPase"/>
</dbReference>
<dbReference type="AlphaFoldDB" id="A0AAD7J4Z3"/>
<reference evidence="5" key="1">
    <citation type="submission" date="2023-03" db="EMBL/GenBank/DDBJ databases">
        <title>Massive genome expansion in bonnet fungi (Mycena s.s.) driven by repeated elements and novel gene families across ecological guilds.</title>
        <authorList>
            <consortium name="Lawrence Berkeley National Laboratory"/>
            <person name="Harder C.B."/>
            <person name="Miyauchi S."/>
            <person name="Viragh M."/>
            <person name="Kuo A."/>
            <person name="Thoen E."/>
            <person name="Andreopoulos B."/>
            <person name="Lu D."/>
            <person name="Skrede I."/>
            <person name="Drula E."/>
            <person name="Henrissat B."/>
            <person name="Morin E."/>
            <person name="Kohler A."/>
            <person name="Barry K."/>
            <person name="LaButti K."/>
            <person name="Morin E."/>
            <person name="Salamov A."/>
            <person name="Lipzen A."/>
            <person name="Mereny Z."/>
            <person name="Hegedus B."/>
            <person name="Baldrian P."/>
            <person name="Stursova M."/>
            <person name="Weitz H."/>
            <person name="Taylor A."/>
            <person name="Grigoriev I.V."/>
            <person name="Nagy L.G."/>
            <person name="Martin F."/>
            <person name="Kauserud H."/>
        </authorList>
    </citation>
    <scope>NUCLEOTIDE SEQUENCE</scope>
    <source>
        <strain evidence="5">CBHHK188m</strain>
    </source>
</reference>
<keyword evidence="2" id="KW-0067">ATP-binding</keyword>
<comment type="caution">
    <text evidence="5">The sequence shown here is derived from an EMBL/GenBank/DDBJ whole genome shotgun (WGS) entry which is preliminary data.</text>
</comment>
<evidence type="ECO:0000313" key="6">
    <source>
        <dbReference type="Proteomes" id="UP001215280"/>
    </source>
</evidence>
<sequence>MLPQNPWSSYEPIAASHVPVLVFFTELGRGTSTYVVLIIFTLISDLDIHQAVLQQLTTHRLPLAIFATHYSSLTDDFSYHPNIRNVHMPTRKNELSSSCTNWSKRLQLYSSEPTSPTWPAYLLKS</sequence>
<dbReference type="GO" id="GO:0005524">
    <property type="term" value="F:ATP binding"/>
    <property type="evidence" value="ECO:0007669"/>
    <property type="project" value="UniProtKB-KW"/>
</dbReference>
<dbReference type="Pfam" id="PF00488">
    <property type="entry name" value="MutS_V"/>
    <property type="match status" value="1"/>
</dbReference>
<name>A0AAD7J4Z3_9AGAR</name>
<organism evidence="5 6">
    <name type="scientific">Mycena maculata</name>
    <dbReference type="NCBI Taxonomy" id="230809"/>
    <lineage>
        <taxon>Eukaryota</taxon>
        <taxon>Fungi</taxon>
        <taxon>Dikarya</taxon>
        <taxon>Basidiomycota</taxon>
        <taxon>Agaricomycotina</taxon>
        <taxon>Agaricomycetes</taxon>
        <taxon>Agaricomycetidae</taxon>
        <taxon>Agaricales</taxon>
        <taxon>Marasmiineae</taxon>
        <taxon>Mycenaceae</taxon>
        <taxon>Mycena</taxon>
    </lineage>
</organism>
<accession>A0AAD7J4Z3</accession>
<evidence type="ECO:0000256" key="2">
    <source>
        <dbReference type="ARBA" id="ARBA00022840"/>
    </source>
</evidence>
<dbReference type="Proteomes" id="UP001215280">
    <property type="component" value="Unassembled WGS sequence"/>
</dbReference>
<dbReference type="GO" id="GO:0006298">
    <property type="term" value="P:mismatch repair"/>
    <property type="evidence" value="ECO:0007669"/>
    <property type="project" value="InterPro"/>
</dbReference>
<evidence type="ECO:0000256" key="1">
    <source>
        <dbReference type="ARBA" id="ARBA00022741"/>
    </source>
</evidence>
<dbReference type="InterPro" id="IPR000432">
    <property type="entry name" value="DNA_mismatch_repair_MutS_C"/>
</dbReference>
<dbReference type="GO" id="GO:0030983">
    <property type="term" value="F:mismatched DNA binding"/>
    <property type="evidence" value="ECO:0007669"/>
    <property type="project" value="InterPro"/>
</dbReference>
<protein>
    <recommendedName>
        <fullName evidence="4">DNA mismatch repair proteins mutS family domain-containing protein</fullName>
    </recommendedName>
</protein>
<evidence type="ECO:0000259" key="4">
    <source>
        <dbReference type="Pfam" id="PF00488"/>
    </source>
</evidence>
<gene>
    <name evidence="5" type="ORF">DFH07DRAFT_475421</name>
</gene>
<keyword evidence="3" id="KW-0238">DNA-binding</keyword>
<evidence type="ECO:0000256" key="3">
    <source>
        <dbReference type="ARBA" id="ARBA00023125"/>
    </source>
</evidence>
<keyword evidence="6" id="KW-1185">Reference proteome</keyword>
<evidence type="ECO:0000313" key="5">
    <source>
        <dbReference type="EMBL" id="KAJ7756858.1"/>
    </source>
</evidence>
<dbReference type="Gene3D" id="3.40.50.300">
    <property type="entry name" value="P-loop containing nucleotide triphosphate hydrolases"/>
    <property type="match status" value="1"/>
</dbReference>